<feature type="transmembrane region" description="Helical" evidence="2">
    <location>
        <begin position="20"/>
        <end position="39"/>
    </location>
</feature>
<gene>
    <name evidence="3" type="ORF">GA0070214_10460</name>
</gene>
<keyword evidence="2" id="KW-0472">Membrane</keyword>
<reference evidence="4" key="1">
    <citation type="submission" date="2016-06" db="EMBL/GenBank/DDBJ databases">
        <authorList>
            <person name="Varghese N."/>
            <person name="Submissions Spin"/>
        </authorList>
    </citation>
    <scope>NUCLEOTIDE SEQUENCE [LARGE SCALE GENOMIC DNA]</scope>
    <source>
        <strain evidence="4">DSM 45246</strain>
    </source>
</reference>
<evidence type="ECO:0000256" key="1">
    <source>
        <dbReference type="SAM" id="MobiDB-lite"/>
    </source>
</evidence>
<dbReference type="EMBL" id="FMCS01000004">
    <property type="protein sequence ID" value="SCE96428.1"/>
    <property type="molecule type" value="Genomic_DNA"/>
</dbReference>
<sequence length="89" mass="9292">MLVTGTWAYALTLLADRPAGLLAGAAVAAALLLATLLALRVRALPTPPAGRRAVALRARSRHRRVPRQVDPDAAGRPRPRAPGLFPSAA</sequence>
<keyword evidence="2" id="KW-1133">Transmembrane helix</keyword>
<evidence type="ECO:0000313" key="4">
    <source>
        <dbReference type="Proteomes" id="UP000199629"/>
    </source>
</evidence>
<dbReference type="Pfam" id="PF19950">
    <property type="entry name" value="DUF6412"/>
    <property type="match status" value="1"/>
</dbReference>
<evidence type="ECO:0000256" key="2">
    <source>
        <dbReference type="SAM" id="Phobius"/>
    </source>
</evidence>
<organism evidence="3 4">
    <name type="scientific">Micromonospora chaiyaphumensis</name>
    <dbReference type="NCBI Taxonomy" id="307119"/>
    <lineage>
        <taxon>Bacteria</taxon>
        <taxon>Bacillati</taxon>
        <taxon>Actinomycetota</taxon>
        <taxon>Actinomycetes</taxon>
        <taxon>Micromonosporales</taxon>
        <taxon>Micromonosporaceae</taxon>
        <taxon>Micromonospora</taxon>
    </lineage>
</organism>
<dbReference type="Proteomes" id="UP000199629">
    <property type="component" value="Unassembled WGS sequence"/>
</dbReference>
<evidence type="ECO:0000313" key="3">
    <source>
        <dbReference type="EMBL" id="SCE96428.1"/>
    </source>
</evidence>
<name>A0A1C4WJS2_9ACTN</name>
<dbReference type="InterPro" id="IPR045635">
    <property type="entry name" value="DUF6412"/>
</dbReference>
<proteinExistence type="predicted"/>
<dbReference type="AlphaFoldDB" id="A0A1C4WJS2"/>
<keyword evidence="2" id="KW-0812">Transmembrane</keyword>
<protein>
    <submittedName>
        <fullName evidence="3">Uncharacterized protein</fullName>
    </submittedName>
</protein>
<keyword evidence="4" id="KW-1185">Reference proteome</keyword>
<accession>A0A1C4WJS2</accession>
<dbReference type="RefSeq" id="WP_091263073.1">
    <property type="nucleotide sequence ID" value="NZ_FMCS01000004.1"/>
</dbReference>
<feature type="region of interest" description="Disordered" evidence="1">
    <location>
        <begin position="52"/>
        <end position="89"/>
    </location>
</feature>